<reference evidence="8 9" key="1">
    <citation type="submission" date="2016-05" db="EMBL/GenBank/DDBJ databases">
        <title>Comparative analysis of secretome profiles of manganese(II)-oxidizing ascomycete fungi.</title>
        <authorList>
            <consortium name="DOE Joint Genome Institute"/>
            <person name="Zeiner C.A."/>
            <person name="Purvine S.O."/>
            <person name="Zink E.M."/>
            <person name="Wu S."/>
            <person name="Pasa-Tolic L."/>
            <person name="Chaput D.L."/>
            <person name="Haridas S."/>
            <person name="Grigoriev I.V."/>
            <person name="Santelli C.M."/>
            <person name="Hansel C.M."/>
        </authorList>
    </citation>
    <scope>NUCLEOTIDE SEQUENCE [LARGE SCALE GENOMIC DNA]</scope>
    <source>
        <strain evidence="8 9">AP3s5-JAC2a</strain>
    </source>
</reference>
<dbReference type="InterPro" id="IPR050493">
    <property type="entry name" value="FAD-dep_Monooxygenase_BioMet"/>
</dbReference>
<evidence type="ECO:0000256" key="1">
    <source>
        <dbReference type="ARBA" id="ARBA00001974"/>
    </source>
</evidence>
<evidence type="ECO:0000256" key="4">
    <source>
        <dbReference type="ARBA" id="ARBA00022827"/>
    </source>
</evidence>
<protein>
    <submittedName>
        <fullName evidence="8">FAD/NAD(P)-binding domain-containing protein</fullName>
    </submittedName>
</protein>
<evidence type="ECO:0000313" key="8">
    <source>
        <dbReference type="EMBL" id="OAG01431.1"/>
    </source>
</evidence>
<dbReference type="InParanoid" id="A0A177C2Q4"/>
<evidence type="ECO:0000259" key="7">
    <source>
        <dbReference type="Pfam" id="PF01494"/>
    </source>
</evidence>
<sequence length="497" mass="55566">MPHALTSRDSTMESKPLGTYEPSGIEVLIIGTGLAGLTAALECIRKGHSVRVLERSESINTNGDMYFMGLSATRFLKHWPDLMEEYKSISLHNAWIETFKHSGEVIITPKKVADRLRAQGLDPGTPPGEFQMRPLVYKMFVSAVEKHGVSVEFNRKVVDYFENENTGKAGCVTADGTTYEADVVIAADGVGSKSQKLVGGQVRAKPSGRAMWRAAFPIEHLDKNPEVKEAFKMMPNNEPIVRTWLGPSTYALTLTREDVMVWIMNHDVTGSEKESWSNTIDAEEVLKGMDEMPGMEVNKWAPIFKDLVKVTPPNTIVNFELLWRNPQPTWTSPGARVIQIGDAAHSYLPASGNGATQAIEDAVSIASCLQIGGRDNIPQSVRAHIRFRFIRNSCAQKLGFSNAELLQDTDWDKVKLDPRRAAPKLPKWVWSHDPEAYVYENYEKAVASMKKGISMEDETSFEPNYPKGYKYEPWTIEKVMEDMRAGKPIELGPGDWE</sequence>
<organism evidence="8 9">
    <name type="scientific">Paraphaeosphaeria sporulosa</name>
    <dbReference type="NCBI Taxonomy" id="1460663"/>
    <lineage>
        <taxon>Eukaryota</taxon>
        <taxon>Fungi</taxon>
        <taxon>Dikarya</taxon>
        <taxon>Ascomycota</taxon>
        <taxon>Pezizomycotina</taxon>
        <taxon>Dothideomycetes</taxon>
        <taxon>Pleosporomycetidae</taxon>
        <taxon>Pleosporales</taxon>
        <taxon>Massarineae</taxon>
        <taxon>Didymosphaeriaceae</taxon>
        <taxon>Paraphaeosphaeria</taxon>
    </lineage>
</organism>
<dbReference type="FunFam" id="3.50.50.60:FF:000270">
    <property type="entry name" value="FAD/NAD(P)-binding domain-containing protein"/>
    <property type="match status" value="1"/>
</dbReference>
<dbReference type="RefSeq" id="XP_018031796.1">
    <property type="nucleotide sequence ID" value="XM_018181580.1"/>
</dbReference>
<keyword evidence="3" id="KW-0285">Flavoprotein</keyword>
<dbReference type="Proteomes" id="UP000077069">
    <property type="component" value="Unassembled WGS sequence"/>
</dbReference>
<dbReference type="EMBL" id="KV441557">
    <property type="protein sequence ID" value="OAG01431.1"/>
    <property type="molecule type" value="Genomic_DNA"/>
</dbReference>
<keyword evidence="6" id="KW-0503">Monooxygenase</keyword>
<dbReference type="STRING" id="1460663.A0A177C2Q4"/>
<comment type="similarity">
    <text evidence="2">Belongs to the paxM FAD-dependent monooxygenase family.</text>
</comment>
<dbReference type="SUPFAM" id="SSF51905">
    <property type="entry name" value="FAD/NAD(P)-binding domain"/>
    <property type="match status" value="1"/>
</dbReference>
<keyword evidence="4" id="KW-0274">FAD</keyword>
<accession>A0A177C2Q4</accession>
<dbReference type="OrthoDB" id="16820at2759"/>
<keyword evidence="9" id="KW-1185">Reference proteome</keyword>
<dbReference type="Gene3D" id="3.50.50.60">
    <property type="entry name" value="FAD/NAD(P)-binding domain"/>
    <property type="match status" value="1"/>
</dbReference>
<evidence type="ECO:0000256" key="2">
    <source>
        <dbReference type="ARBA" id="ARBA00007992"/>
    </source>
</evidence>
<comment type="cofactor">
    <cofactor evidence="1">
        <name>FAD</name>
        <dbReference type="ChEBI" id="CHEBI:57692"/>
    </cofactor>
</comment>
<dbReference type="GO" id="GO:0004497">
    <property type="term" value="F:monooxygenase activity"/>
    <property type="evidence" value="ECO:0007669"/>
    <property type="project" value="UniProtKB-KW"/>
</dbReference>
<dbReference type="PANTHER" id="PTHR13789:SF315">
    <property type="entry name" value="FAD-DEPENDENT MONOOXYGENASE MDPD"/>
    <property type="match status" value="1"/>
</dbReference>
<evidence type="ECO:0000313" key="9">
    <source>
        <dbReference type="Proteomes" id="UP000077069"/>
    </source>
</evidence>
<evidence type="ECO:0000256" key="5">
    <source>
        <dbReference type="ARBA" id="ARBA00023002"/>
    </source>
</evidence>
<dbReference type="AlphaFoldDB" id="A0A177C2Q4"/>
<gene>
    <name evidence="8" type="ORF">CC84DRAFT_1198662</name>
</gene>
<dbReference type="PRINTS" id="PR00420">
    <property type="entry name" value="RNGMNOXGNASE"/>
</dbReference>
<name>A0A177C2Q4_9PLEO</name>
<dbReference type="PANTHER" id="PTHR13789">
    <property type="entry name" value="MONOOXYGENASE"/>
    <property type="match status" value="1"/>
</dbReference>
<dbReference type="GO" id="GO:0071949">
    <property type="term" value="F:FAD binding"/>
    <property type="evidence" value="ECO:0007669"/>
    <property type="project" value="InterPro"/>
</dbReference>
<evidence type="ECO:0000256" key="6">
    <source>
        <dbReference type="ARBA" id="ARBA00023033"/>
    </source>
</evidence>
<evidence type="ECO:0000256" key="3">
    <source>
        <dbReference type="ARBA" id="ARBA00022630"/>
    </source>
</evidence>
<dbReference type="InterPro" id="IPR002938">
    <property type="entry name" value="FAD-bd"/>
</dbReference>
<proteinExistence type="inferred from homology"/>
<feature type="domain" description="FAD-binding" evidence="7">
    <location>
        <begin position="26"/>
        <end position="205"/>
    </location>
</feature>
<dbReference type="GeneID" id="28765066"/>
<dbReference type="Pfam" id="PF01494">
    <property type="entry name" value="FAD_binding_3"/>
    <property type="match status" value="1"/>
</dbReference>
<keyword evidence="5" id="KW-0560">Oxidoreductase</keyword>
<dbReference type="InterPro" id="IPR036188">
    <property type="entry name" value="FAD/NAD-bd_sf"/>
</dbReference>